<dbReference type="Proteomes" id="UP000240572">
    <property type="component" value="Unassembled WGS sequence"/>
</dbReference>
<evidence type="ECO:0000256" key="1">
    <source>
        <dbReference type="SAM" id="MobiDB-lite"/>
    </source>
</evidence>
<feature type="region of interest" description="Disordered" evidence="1">
    <location>
        <begin position="39"/>
        <end position="59"/>
    </location>
</feature>
<feature type="signal peptide" evidence="2">
    <location>
        <begin position="1"/>
        <end position="23"/>
    </location>
</feature>
<proteinExistence type="predicted"/>
<dbReference type="EMBL" id="PYGD01000001">
    <property type="protein sequence ID" value="PSK94423.1"/>
    <property type="molecule type" value="Genomic_DNA"/>
</dbReference>
<keyword evidence="4" id="KW-1185">Reference proteome</keyword>
<dbReference type="Pfam" id="PF13852">
    <property type="entry name" value="DUF4197"/>
    <property type="match status" value="1"/>
</dbReference>
<name>A0A2P8DB23_9BACT</name>
<keyword evidence="2" id="KW-0732">Signal</keyword>
<gene>
    <name evidence="3" type="ORF">B0I18_101579</name>
</gene>
<protein>
    <submittedName>
        <fullName evidence="3">Uncharacterized protein DUF4197</fullName>
    </submittedName>
</protein>
<evidence type="ECO:0000313" key="3">
    <source>
        <dbReference type="EMBL" id="PSK94423.1"/>
    </source>
</evidence>
<evidence type="ECO:0000256" key="2">
    <source>
        <dbReference type="SAM" id="SignalP"/>
    </source>
</evidence>
<feature type="chain" id="PRO_5015126376" evidence="2">
    <location>
        <begin position="24"/>
        <end position="265"/>
    </location>
</feature>
<dbReference type="InterPro" id="IPR025245">
    <property type="entry name" value="DUF4197"/>
</dbReference>
<comment type="caution">
    <text evidence="3">The sequence shown here is derived from an EMBL/GenBank/DDBJ whole genome shotgun (WGS) entry which is preliminary data.</text>
</comment>
<feature type="compositionally biased region" description="Low complexity" evidence="1">
    <location>
        <begin position="39"/>
        <end position="55"/>
    </location>
</feature>
<reference evidence="3 4" key="1">
    <citation type="submission" date="2018-03" db="EMBL/GenBank/DDBJ databases">
        <title>Genomic Encyclopedia of Type Strains, Phase III (KMG-III): the genomes of soil and plant-associated and newly described type strains.</title>
        <authorList>
            <person name="Whitman W."/>
        </authorList>
    </citation>
    <scope>NUCLEOTIDE SEQUENCE [LARGE SCALE GENOMIC DNA]</scope>
    <source>
        <strain evidence="3 4">CGMCC 1.12700</strain>
    </source>
</reference>
<sequence length="265" mass="27291">MKKMIASLLVAGIVAGAASGAKAQSFDDLLNAIKNGGSKSTGTNTNNGNNNNTGSGNSGLGAGLSSTDIASGLKEALKIGAQNASNKLSMTDGFFKNAALKILLPKEAQQVEQTLRSIGMGSVVDKAILSMNRAAEDAAKQAAPIFINAITSMSITDGINILRGGSNAATTYLKGKTTGALTAAFQPVIQKSLNKVGAPDIWKTVFSTYNKLPLAQNKVNPDLTGYVTERALSGIFTSIGDEEAKIRNNPAAQVSGLLQKVFGAK</sequence>
<accession>A0A2P8DB23</accession>
<dbReference type="AlphaFoldDB" id="A0A2P8DB23"/>
<organism evidence="3 4">
    <name type="scientific">Taibaiella chishuiensis</name>
    <dbReference type="NCBI Taxonomy" id="1434707"/>
    <lineage>
        <taxon>Bacteria</taxon>
        <taxon>Pseudomonadati</taxon>
        <taxon>Bacteroidota</taxon>
        <taxon>Chitinophagia</taxon>
        <taxon>Chitinophagales</taxon>
        <taxon>Chitinophagaceae</taxon>
        <taxon>Taibaiella</taxon>
    </lineage>
</organism>
<evidence type="ECO:0000313" key="4">
    <source>
        <dbReference type="Proteomes" id="UP000240572"/>
    </source>
</evidence>
<dbReference type="RefSeq" id="WP_245882038.1">
    <property type="nucleotide sequence ID" value="NZ_PYGD01000001.1"/>
</dbReference>